<dbReference type="InterPro" id="IPR036047">
    <property type="entry name" value="F-box-like_dom_sf"/>
</dbReference>
<dbReference type="Gene3D" id="3.80.10.10">
    <property type="entry name" value="Ribonuclease Inhibitor"/>
    <property type="match status" value="1"/>
</dbReference>
<dbReference type="AlphaFoldDB" id="A0A2Z6QQ96"/>
<reference evidence="2" key="2">
    <citation type="submission" date="2019-10" db="EMBL/GenBank/DDBJ databases">
        <title>Conservation and host-specific expression of non-tandemly repeated heterogenous ribosome RNA gene in arbuscular mycorrhizal fungi.</title>
        <authorList>
            <person name="Maeda T."/>
            <person name="Kobayashi Y."/>
            <person name="Nakagawa T."/>
            <person name="Ezawa T."/>
            <person name="Yamaguchi K."/>
            <person name="Bino T."/>
            <person name="Nishimoto Y."/>
            <person name="Shigenobu S."/>
            <person name="Kawaguchi M."/>
        </authorList>
    </citation>
    <scope>NUCLEOTIDE SEQUENCE</scope>
    <source>
        <strain evidence="2">HR1</strain>
    </source>
</reference>
<dbReference type="OrthoDB" id="2326161at2759"/>
<evidence type="ECO:0000313" key="3">
    <source>
        <dbReference type="Proteomes" id="UP000247702"/>
    </source>
</evidence>
<organism evidence="1 3">
    <name type="scientific">Rhizophagus clarus</name>
    <dbReference type="NCBI Taxonomy" id="94130"/>
    <lineage>
        <taxon>Eukaryota</taxon>
        <taxon>Fungi</taxon>
        <taxon>Fungi incertae sedis</taxon>
        <taxon>Mucoromycota</taxon>
        <taxon>Glomeromycotina</taxon>
        <taxon>Glomeromycetes</taxon>
        <taxon>Glomerales</taxon>
        <taxon>Glomeraceae</taxon>
        <taxon>Rhizophagus</taxon>
    </lineage>
</organism>
<protein>
    <recommendedName>
        <fullName evidence="4">F-box domain-containing protein</fullName>
    </recommendedName>
</protein>
<sequence length="483" mass="56822">MTLQLPIDCLDEIFEYLEEDYITLHSCLLVNRLWCEITVRILWRNVWNLKYSIGHNSYRTHVPLAIIGTLIACLPDESKDLLNKNGIFISTLTSKPLFNYASFTRVLSINEFNEMIQHVLKNQSSITSLSLDYNKHLLEQEIIKMFMNQIPSLKKLCYHQNNLHFTYFPGARDCLTKLSELYCGSDVDSHFFYQLSQICSNLQSLIIEFRNPISFGLSDFIFVQKNLKYLKLLSYKMMGRRTGLALQSLSNLFNPLINKLKLIGEDDRMKTFFTSLRQLDLSFIRKISFEVLQNINFPNLQILKIRMIQPNDDLLIKFFENNGKNLKELYMDNIHNSLGLSISKFCPNLRKISSILTNDDLLTLKNIFINCQYLESIEICYDFLSNQSSEKKILEIILKHSQKYFYELKLYHYSSNLVSEDLENFFLNWKNRIPKNSLNLSINVKNRFMNNNNNNNNRSLDKGIMKVIDKYKKLGIIKKFDTY</sequence>
<dbReference type="EMBL" id="BLAL01000005">
    <property type="protein sequence ID" value="GES72980.1"/>
    <property type="molecule type" value="Genomic_DNA"/>
</dbReference>
<gene>
    <name evidence="2" type="ORF">RCL2_000052300</name>
    <name evidence="1" type="ORF">RclHR1_01990022</name>
</gene>
<evidence type="ECO:0000313" key="2">
    <source>
        <dbReference type="EMBL" id="GES72980.1"/>
    </source>
</evidence>
<keyword evidence="3" id="KW-1185">Reference proteome</keyword>
<proteinExistence type="predicted"/>
<dbReference type="Proteomes" id="UP000615446">
    <property type="component" value="Unassembled WGS sequence"/>
</dbReference>
<dbReference type="EMBL" id="BEXD01001101">
    <property type="protein sequence ID" value="GBB92250.1"/>
    <property type="molecule type" value="Genomic_DNA"/>
</dbReference>
<accession>A0A2Z6QQ96</accession>
<name>A0A2Z6QQ96_9GLOM</name>
<dbReference type="InterPro" id="IPR032675">
    <property type="entry name" value="LRR_dom_sf"/>
</dbReference>
<reference evidence="1 3" key="1">
    <citation type="submission" date="2017-11" db="EMBL/GenBank/DDBJ databases">
        <title>The genome of Rhizophagus clarus HR1 reveals common genetic basis of auxotrophy among arbuscular mycorrhizal fungi.</title>
        <authorList>
            <person name="Kobayashi Y."/>
        </authorList>
    </citation>
    <scope>NUCLEOTIDE SEQUENCE [LARGE SCALE GENOMIC DNA]</scope>
    <source>
        <strain evidence="1 3">HR1</strain>
    </source>
</reference>
<dbReference type="SUPFAM" id="SSF81383">
    <property type="entry name" value="F-box domain"/>
    <property type="match status" value="1"/>
</dbReference>
<evidence type="ECO:0000313" key="1">
    <source>
        <dbReference type="EMBL" id="GBB92250.1"/>
    </source>
</evidence>
<dbReference type="CDD" id="cd09917">
    <property type="entry name" value="F-box_SF"/>
    <property type="match status" value="1"/>
</dbReference>
<dbReference type="SUPFAM" id="SSF52047">
    <property type="entry name" value="RNI-like"/>
    <property type="match status" value="1"/>
</dbReference>
<evidence type="ECO:0008006" key="4">
    <source>
        <dbReference type="Google" id="ProtNLM"/>
    </source>
</evidence>
<comment type="caution">
    <text evidence="1">The sequence shown here is derived from an EMBL/GenBank/DDBJ whole genome shotgun (WGS) entry which is preliminary data.</text>
</comment>
<dbReference type="Proteomes" id="UP000247702">
    <property type="component" value="Unassembled WGS sequence"/>
</dbReference>